<evidence type="ECO:0000256" key="2">
    <source>
        <dbReference type="ARBA" id="ARBA00022723"/>
    </source>
</evidence>
<dbReference type="GO" id="GO:0005739">
    <property type="term" value="C:mitochondrion"/>
    <property type="evidence" value="ECO:0007669"/>
    <property type="project" value="TreeGrafter"/>
</dbReference>
<dbReference type="InterPro" id="IPR011234">
    <property type="entry name" value="Fumarylacetoacetase-like_C"/>
</dbReference>
<proteinExistence type="inferred from homology"/>
<dbReference type="InterPro" id="IPR036663">
    <property type="entry name" value="Fumarylacetoacetase_C_sf"/>
</dbReference>
<evidence type="ECO:0000313" key="4">
    <source>
        <dbReference type="EMBL" id="KAJ8903151.1"/>
    </source>
</evidence>
<dbReference type="Pfam" id="PF01557">
    <property type="entry name" value="FAA_hydrolase"/>
    <property type="match status" value="1"/>
</dbReference>
<accession>A0AAV8UNV9</accession>
<sequence>MGYSDSQCGFLMTMGLAKFNKLPKIVAVGQNYVLHAKEMGAKSIPKDPILFLKSPTSVVIPPEPVKVPSGVVAHYEVELGLVISRMGKNIPKIKANDHIESFFCGIDVTARNLQLEAKSSGSPWSVAKGFDTFLPVSEKLPVDKVKDLNDLNLYLKVDGEMKQQDSTKNMIHSVEDLVSYISSVMTLQPGDLILTGTPSGVGEIVSGNVVEAGIKEPSGTSDLVTVKVAVEDDTDTTYTHG</sequence>
<evidence type="ECO:0000256" key="1">
    <source>
        <dbReference type="ARBA" id="ARBA00010211"/>
    </source>
</evidence>
<dbReference type="Proteomes" id="UP001157974">
    <property type="component" value="Unassembled WGS sequence"/>
</dbReference>
<dbReference type="EMBL" id="JAMWBK010000007">
    <property type="protein sequence ID" value="KAJ8903151.1"/>
    <property type="molecule type" value="Genomic_DNA"/>
</dbReference>
<dbReference type="Gene3D" id="3.90.850.10">
    <property type="entry name" value="Fumarylacetoacetase-like, C-terminal domain"/>
    <property type="match status" value="1"/>
</dbReference>
<comment type="caution">
    <text evidence="4">The sequence shown here is derived from an EMBL/GenBank/DDBJ whole genome shotgun (WGS) entry which is preliminary data.</text>
</comment>
<evidence type="ECO:0000313" key="5">
    <source>
        <dbReference type="Proteomes" id="UP001157974"/>
    </source>
</evidence>
<dbReference type="AlphaFoldDB" id="A0AAV8UNV9"/>
<dbReference type="GO" id="GO:0018773">
    <property type="term" value="F:acetylpyruvate hydrolase activity"/>
    <property type="evidence" value="ECO:0007669"/>
    <property type="project" value="TreeGrafter"/>
</dbReference>
<reference evidence="4 5" key="1">
    <citation type="journal article" date="2023" name="Nat. Commun.">
        <title>Origin of minicircular mitochondrial genomes in red algae.</title>
        <authorList>
            <person name="Lee Y."/>
            <person name="Cho C.H."/>
            <person name="Lee Y.M."/>
            <person name="Park S.I."/>
            <person name="Yang J.H."/>
            <person name="West J.A."/>
            <person name="Bhattacharya D."/>
            <person name="Yoon H.S."/>
        </authorList>
    </citation>
    <scope>NUCLEOTIDE SEQUENCE [LARGE SCALE GENOMIC DNA]</scope>
    <source>
        <strain evidence="4 5">CCMP1338</strain>
        <tissue evidence="4">Whole cell</tissue>
    </source>
</reference>
<feature type="domain" description="Fumarylacetoacetase-like C-terminal" evidence="3">
    <location>
        <begin position="24"/>
        <end position="215"/>
    </location>
</feature>
<name>A0AAV8UNV9_9RHOD</name>
<dbReference type="PANTHER" id="PTHR11820:SF7">
    <property type="entry name" value="ACYLPYRUVASE FAHD1, MITOCHONDRIAL"/>
    <property type="match status" value="1"/>
</dbReference>
<organism evidence="4 5">
    <name type="scientific">Rhodosorus marinus</name>
    <dbReference type="NCBI Taxonomy" id="101924"/>
    <lineage>
        <taxon>Eukaryota</taxon>
        <taxon>Rhodophyta</taxon>
        <taxon>Stylonematophyceae</taxon>
        <taxon>Stylonematales</taxon>
        <taxon>Stylonemataceae</taxon>
        <taxon>Rhodosorus</taxon>
    </lineage>
</organism>
<dbReference type="SUPFAM" id="SSF56529">
    <property type="entry name" value="FAH"/>
    <property type="match status" value="1"/>
</dbReference>
<dbReference type="GO" id="GO:0046872">
    <property type="term" value="F:metal ion binding"/>
    <property type="evidence" value="ECO:0007669"/>
    <property type="project" value="UniProtKB-KW"/>
</dbReference>
<gene>
    <name evidence="4" type="ORF">NDN08_004262</name>
</gene>
<comment type="similarity">
    <text evidence="1">Belongs to the FAH family.</text>
</comment>
<keyword evidence="5" id="KW-1185">Reference proteome</keyword>
<evidence type="ECO:0000259" key="3">
    <source>
        <dbReference type="Pfam" id="PF01557"/>
    </source>
</evidence>
<dbReference type="PANTHER" id="PTHR11820">
    <property type="entry name" value="ACYLPYRUVASE"/>
    <property type="match status" value="1"/>
</dbReference>
<keyword evidence="2" id="KW-0479">Metal-binding</keyword>
<protein>
    <recommendedName>
        <fullName evidence="3">Fumarylacetoacetase-like C-terminal domain-containing protein</fullName>
    </recommendedName>
</protein>